<evidence type="ECO:0000256" key="2">
    <source>
        <dbReference type="ARBA" id="ARBA00004370"/>
    </source>
</evidence>
<evidence type="ECO:0000256" key="5">
    <source>
        <dbReference type="ARBA" id="ARBA00022679"/>
    </source>
</evidence>
<protein>
    <recommendedName>
        <fullName evidence="3">histidine kinase</fullName>
        <ecNumber evidence="3">2.7.13.3</ecNumber>
    </recommendedName>
</protein>
<dbReference type="InterPro" id="IPR004358">
    <property type="entry name" value="Sig_transdc_His_kin-like_C"/>
</dbReference>
<evidence type="ECO:0000256" key="3">
    <source>
        <dbReference type="ARBA" id="ARBA00012438"/>
    </source>
</evidence>
<dbReference type="RefSeq" id="WP_258816149.1">
    <property type="nucleotide sequence ID" value="NZ_JANUGW010000004.1"/>
</dbReference>
<dbReference type="InterPro" id="IPR005467">
    <property type="entry name" value="His_kinase_dom"/>
</dbReference>
<keyword evidence="7 12" id="KW-0418">Kinase</keyword>
<evidence type="ECO:0000313" key="12">
    <source>
        <dbReference type="EMBL" id="MCS0581559.1"/>
    </source>
</evidence>
<dbReference type="PANTHER" id="PTHR45436">
    <property type="entry name" value="SENSOR HISTIDINE KINASE YKOH"/>
    <property type="match status" value="1"/>
</dbReference>
<dbReference type="CDD" id="cd00082">
    <property type="entry name" value="HisKA"/>
    <property type="match status" value="1"/>
</dbReference>
<dbReference type="InterPro" id="IPR003594">
    <property type="entry name" value="HATPase_dom"/>
</dbReference>
<evidence type="ECO:0000256" key="7">
    <source>
        <dbReference type="ARBA" id="ARBA00022777"/>
    </source>
</evidence>
<sequence length="477" mass="51913">MHSLKSRLAAWVFLPMLVCSAIDLVVTYRSADRVATEVQRQLLKGSARIIAEQMAADGGASNGAPPAAFELFADENQDRVFYAVRRADGRLLDGDAALTSSQSPGQGDQETYFKSRVRGEPVRVVAYGQDLRDGGHITVEVAQTMRGHAALRKRLFLMTAREHLILLALVLAALAVAFRWLLRPLMQFSERVAERQPGSLEQLDADAVPRELLPVIGALNGYVVRLDQTLSAYERFVASTAHHLRTSFAILTSQLNYGMRDERITPEQKALLAAMQNTTVQGTKVINQLLILASIEQGRPHGAREQASSYSVLSEIVTSVIEELAPLAQRCNIELGLDASDAGLVLAAPSHLVREVTFNLIDNAIKHMDGPGSVSVRIQRAGNCALLRIVDTGPGIAPPHLDRVFERFYRANPDKPNSFGLGLSIVKEICDSLNGEIRMGAGDQARGLQVDVKLPLAVVGVPAELQALSHPDLRECS</sequence>
<dbReference type="InterPro" id="IPR050428">
    <property type="entry name" value="TCS_sensor_his_kinase"/>
</dbReference>
<dbReference type="PRINTS" id="PR00344">
    <property type="entry name" value="BCTRLSENSOR"/>
</dbReference>
<dbReference type="PANTHER" id="PTHR45436:SF1">
    <property type="entry name" value="SENSOR PROTEIN QSEC"/>
    <property type="match status" value="1"/>
</dbReference>
<organism evidence="12 13">
    <name type="scientific">Massilia pinisoli</name>
    <dbReference type="NCBI Taxonomy" id="1772194"/>
    <lineage>
        <taxon>Bacteria</taxon>
        <taxon>Pseudomonadati</taxon>
        <taxon>Pseudomonadota</taxon>
        <taxon>Betaproteobacteria</taxon>
        <taxon>Burkholderiales</taxon>
        <taxon>Oxalobacteraceae</taxon>
        <taxon>Telluria group</taxon>
        <taxon>Massilia</taxon>
    </lineage>
</organism>
<dbReference type="InterPro" id="IPR036097">
    <property type="entry name" value="HisK_dim/P_sf"/>
</dbReference>
<comment type="catalytic activity">
    <reaction evidence="1">
        <text>ATP + protein L-histidine = ADP + protein N-phospho-L-histidine.</text>
        <dbReference type="EC" id="2.7.13.3"/>
    </reaction>
</comment>
<dbReference type="Gene3D" id="1.10.287.130">
    <property type="match status" value="1"/>
</dbReference>
<dbReference type="CDD" id="cd00075">
    <property type="entry name" value="HATPase"/>
    <property type="match status" value="1"/>
</dbReference>
<gene>
    <name evidence="12" type="ORF">NX784_08140</name>
</gene>
<evidence type="ECO:0000313" key="13">
    <source>
        <dbReference type="Proteomes" id="UP001204151"/>
    </source>
</evidence>
<dbReference type="PROSITE" id="PS50109">
    <property type="entry name" value="HIS_KIN"/>
    <property type="match status" value="1"/>
</dbReference>
<dbReference type="Proteomes" id="UP001204151">
    <property type="component" value="Unassembled WGS sequence"/>
</dbReference>
<keyword evidence="6 10" id="KW-0812">Transmembrane</keyword>
<comment type="subcellular location">
    <subcellularLocation>
        <location evidence="2">Membrane</location>
    </subcellularLocation>
</comment>
<evidence type="ECO:0000256" key="1">
    <source>
        <dbReference type="ARBA" id="ARBA00000085"/>
    </source>
</evidence>
<dbReference type="SUPFAM" id="SSF47384">
    <property type="entry name" value="Homodimeric domain of signal transducing histidine kinase"/>
    <property type="match status" value="1"/>
</dbReference>
<dbReference type="Pfam" id="PF00512">
    <property type="entry name" value="HisKA"/>
    <property type="match status" value="1"/>
</dbReference>
<dbReference type="EC" id="2.7.13.3" evidence="3"/>
<reference evidence="12 13" key="1">
    <citation type="submission" date="2022-08" db="EMBL/GenBank/DDBJ databases">
        <title>Reclassification of Massilia species as members of the genera Telluria, Duganella, Pseudoduganella, Mokoshia gen. nov. and Zemynaea gen. nov. using orthogonal and non-orthogonal genome-based approaches.</title>
        <authorList>
            <person name="Bowman J.P."/>
        </authorList>
    </citation>
    <scope>NUCLEOTIDE SEQUENCE [LARGE SCALE GENOMIC DNA]</scope>
    <source>
        <strain evidence="12 13">JCM 31316</strain>
    </source>
</reference>
<evidence type="ECO:0000256" key="8">
    <source>
        <dbReference type="ARBA" id="ARBA00022989"/>
    </source>
</evidence>
<evidence type="ECO:0000256" key="10">
    <source>
        <dbReference type="SAM" id="Phobius"/>
    </source>
</evidence>
<dbReference type="EMBL" id="JANUGW010000004">
    <property type="protein sequence ID" value="MCS0581559.1"/>
    <property type="molecule type" value="Genomic_DNA"/>
</dbReference>
<evidence type="ECO:0000256" key="6">
    <source>
        <dbReference type="ARBA" id="ARBA00022692"/>
    </source>
</evidence>
<comment type="caution">
    <text evidence="12">The sequence shown here is derived from an EMBL/GenBank/DDBJ whole genome shotgun (WGS) entry which is preliminary data.</text>
</comment>
<accession>A0ABT1ZNT4</accession>
<feature type="transmembrane region" description="Helical" evidence="10">
    <location>
        <begin position="164"/>
        <end position="182"/>
    </location>
</feature>
<keyword evidence="13" id="KW-1185">Reference proteome</keyword>
<dbReference type="SMART" id="SM00388">
    <property type="entry name" value="HisKA"/>
    <property type="match status" value="1"/>
</dbReference>
<dbReference type="InterPro" id="IPR003661">
    <property type="entry name" value="HisK_dim/P_dom"/>
</dbReference>
<proteinExistence type="predicted"/>
<dbReference type="Gene3D" id="3.30.565.10">
    <property type="entry name" value="Histidine kinase-like ATPase, C-terminal domain"/>
    <property type="match status" value="1"/>
</dbReference>
<dbReference type="InterPro" id="IPR013727">
    <property type="entry name" value="2CSK_N"/>
</dbReference>
<evidence type="ECO:0000259" key="11">
    <source>
        <dbReference type="PROSITE" id="PS50109"/>
    </source>
</evidence>
<dbReference type="Pfam" id="PF08521">
    <property type="entry name" value="2CSK_N"/>
    <property type="match status" value="1"/>
</dbReference>
<keyword evidence="5" id="KW-0808">Transferase</keyword>
<dbReference type="InterPro" id="IPR036890">
    <property type="entry name" value="HATPase_C_sf"/>
</dbReference>
<name>A0ABT1ZNT4_9BURK</name>
<dbReference type="Pfam" id="PF02518">
    <property type="entry name" value="HATPase_c"/>
    <property type="match status" value="1"/>
</dbReference>
<dbReference type="SUPFAM" id="SSF55874">
    <property type="entry name" value="ATPase domain of HSP90 chaperone/DNA topoisomerase II/histidine kinase"/>
    <property type="match status" value="1"/>
</dbReference>
<keyword evidence="8 10" id="KW-1133">Transmembrane helix</keyword>
<dbReference type="SMART" id="SM00387">
    <property type="entry name" value="HATPase_c"/>
    <property type="match status" value="1"/>
</dbReference>
<feature type="domain" description="Histidine kinase" evidence="11">
    <location>
        <begin position="239"/>
        <end position="458"/>
    </location>
</feature>
<keyword evidence="4" id="KW-0597">Phosphoprotein</keyword>
<dbReference type="GO" id="GO:0016301">
    <property type="term" value="F:kinase activity"/>
    <property type="evidence" value="ECO:0007669"/>
    <property type="project" value="UniProtKB-KW"/>
</dbReference>
<keyword evidence="9 10" id="KW-0472">Membrane</keyword>
<evidence type="ECO:0000256" key="4">
    <source>
        <dbReference type="ARBA" id="ARBA00022553"/>
    </source>
</evidence>
<evidence type="ECO:0000256" key="9">
    <source>
        <dbReference type="ARBA" id="ARBA00023136"/>
    </source>
</evidence>